<dbReference type="InterPro" id="IPR038658">
    <property type="entry name" value="SsgB_sf"/>
</dbReference>
<evidence type="ECO:0000256" key="2">
    <source>
        <dbReference type="ARBA" id="ARBA00009323"/>
    </source>
</evidence>
<gene>
    <name evidence="7" type="ORF">GCM10023235_69920</name>
</gene>
<sequence>MSNSAVHPVSVTLPESPQPDVPVAVELRFDSDRPYAACLAFPVAECGCADEGLRLCWYFSRDLLNEGRHAPAGLGDVEVRPGGPGSVLITLQGPDGHAVLNAPTDAVAAFLAECFALVPAGSETDHLDIDGVLVHLLGGDGPRTA</sequence>
<evidence type="ECO:0000256" key="3">
    <source>
        <dbReference type="ARBA" id="ARBA00022618"/>
    </source>
</evidence>
<dbReference type="RefSeq" id="WP_345700915.1">
    <property type="nucleotide sequence ID" value="NZ_BAABIS010000001.1"/>
</dbReference>
<protein>
    <submittedName>
        <fullName evidence="7">SsgA family sporulation/cell division regulator</fullName>
    </submittedName>
</protein>
<evidence type="ECO:0000256" key="6">
    <source>
        <dbReference type="ARBA" id="ARBA00023306"/>
    </source>
</evidence>
<comment type="caution">
    <text evidence="7">The sequence shown here is derived from an EMBL/GenBank/DDBJ whole genome shotgun (WGS) entry which is preliminary data.</text>
</comment>
<keyword evidence="6" id="KW-0131">Cell cycle</keyword>
<proteinExistence type="inferred from homology"/>
<evidence type="ECO:0000256" key="1">
    <source>
        <dbReference type="ARBA" id="ARBA00004431"/>
    </source>
</evidence>
<name>A0ABP9EI12_9ACTN</name>
<keyword evidence="5" id="KW-0717">Septation</keyword>
<comment type="similarity">
    <text evidence="2">Belongs to the SsgA family.</text>
</comment>
<evidence type="ECO:0000313" key="8">
    <source>
        <dbReference type="Proteomes" id="UP001501752"/>
    </source>
</evidence>
<dbReference type="Gene3D" id="2.30.31.20">
    <property type="entry name" value="Sporulation-specific cell division protein SsgB"/>
    <property type="match status" value="1"/>
</dbReference>
<keyword evidence="8" id="KW-1185">Reference proteome</keyword>
<reference evidence="8" key="1">
    <citation type="journal article" date="2019" name="Int. J. Syst. Evol. Microbiol.">
        <title>The Global Catalogue of Microorganisms (GCM) 10K type strain sequencing project: providing services to taxonomists for standard genome sequencing and annotation.</title>
        <authorList>
            <consortium name="The Broad Institute Genomics Platform"/>
            <consortium name="The Broad Institute Genome Sequencing Center for Infectious Disease"/>
            <person name="Wu L."/>
            <person name="Ma J."/>
        </authorList>
    </citation>
    <scope>NUCLEOTIDE SEQUENCE [LARGE SCALE GENOMIC DNA]</scope>
    <source>
        <strain evidence="8">JCM 13006</strain>
    </source>
</reference>
<dbReference type="Pfam" id="PF04686">
    <property type="entry name" value="SsgA"/>
    <property type="match status" value="1"/>
</dbReference>
<comment type="subcellular location">
    <subcellularLocation>
        <location evidence="1">Cell septum</location>
    </subcellularLocation>
</comment>
<dbReference type="EMBL" id="BAABIS010000001">
    <property type="protein sequence ID" value="GAA4879672.1"/>
    <property type="molecule type" value="Genomic_DNA"/>
</dbReference>
<evidence type="ECO:0000313" key="7">
    <source>
        <dbReference type="EMBL" id="GAA4879672.1"/>
    </source>
</evidence>
<accession>A0ABP9EI12</accession>
<keyword evidence="3" id="KW-0132">Cell division</keyword>
<evidence type="ECO:0000256" key="5">
    <source>
        <dbReference type="ARBA" id="ARBA00023210"/>
    </source>
</evidence>
<evidence type="ECO:0000256" key="4">
    <source>
        <dbReference type="ARBA" id="ARBA00022969"/>
    </source>
</evidence>
<dbReference type="InterPro" id="IPR006776">
    <property type="entry name" value="SsgB"/>
</dbReference>
<dbReference type="Proteomes" id="UP001501752">
    <property type="component" value="Unassembled WGS sequence"/>
</dbReference>
<keyword evidence="4" id="KW-0749">Sporulation</keyword>
<organism evidence="7 8">
    <name type="scientific">Kitasatospora terrestris</name>
    <dbReference type="NCBI Taxonomy" id="258051"/>
    <lineage>
        <taxon>Bacteria</taxon>
        <taxon>Bacillati</taxon>
        <taxon>Actinomycetota</taxon>
        <taxon>Actinomycetes</taxon>
        <taxon>Kitasatosporales</taxon>
        <taxon>Streptomycetaceae</taxon>
        <taxon>Kitasatospora</taxon>
    </lineage>
</organism>